<dbReference type="Pfam" id="PF06067">
    <property type="entry name" value="DUF932"/>
    <property type="match status" value="1"/>
</dbReference>
<dbReference type="InterPro" id="IPR026325">
    <property type="entry name" value="DUF932"/>
</dbReference>
<dbReference type="EMBL" id="MT141470">
    <property type="protein sequence ID" value="QJA62419.1"/>
    <property type="molecule type" value="Genomic_DNA"/>
</dbReference>
<accession>A0A6M3IXL3</accession>
<dbReference type="EMBL" id="MT142487">
    <property type="protein sequence ID" value="QJA82440.1"/>
    <property type="molecule type" value="Genomic_DNA"/>
</dbReference>
<organism evidence="1">
    <name type="scientific">viral metagenome</name>
    <dbReference type="NCBI Taxonomy" id="1070528"/>
    <lineage>
        <taxon>unclassified sequences</taxon>
        <taxon>metagenomes</taxon>
        <taxon>organismal metagenomes</taxon>
    </lineage>
</organism>
<reference evidence="1" key="1">
    <citation type="submission" date="2020-03" db="EMBL/GenBank/DDBJ databases">
        <title>The deep terrestrial virosphere.</title>
        <authorList>
            <person name="Holmfeldt K."/>
            <person name="Nilsson E."/>
            <person name="Simone D."/>
            <person name="Lopez-Fernandez M."/>
            <person name="Wu X."/>
            <person name="de Brujin I."/>
            <person name="Lundin D."/>
            <person name="Andersson A."/>
            <person name="Bertilsson S."/>
            <person name="Dopson M."/>
        </authorList>
    </citation>
    <scope>NUCLEOTIDE SEQUENCE</scope>
    <source>
        <strain evidence="2">MM415A00408</strain>
        <strain evidence="1">MM415B00786</strain>
    </source>
</reference>
<protein>
    <recommendedName>
        <fullName evidence="3">DUF932 domain-containing protein</fullName>
    </recommendedName>
</protein>
<gene>
    <name evidence="2" type="ORF">MM415A00408_0033</name>
    <name evidence="1" type="ORF">MM415B00786_0033</name>
</gene>
<evidence type="ECO:0000313" key="2">
    <source>
        <dbReference type="EMBL" id="QJA82440.1"/>
    </source>
</evidence>
<evidence type="ECO:0008006" key="3">
    <source>
        <dbReference type="Google" id="ProtNLM"/>
    </source>
</evidence>
<dbReference type="AlphaFoldDB" id="A0A6M3IXL3"/>
<name>A0A6M3IXL3_9ZZZZ</name>
<proteinExistence type="predicted"/>
<evidence type="ECO:0000313" key="1">
    <source>
        <dbReference type="EMBL" id="QJA62419.1"/>
    </source>
</evidence>
<sequence>MAHEIMENDNMFSVDTIPWHGLGTILDKPPSVIEAIQAANLDWEVDLLPLLARTAPKDSPMTRLIELPERAVRRTDTGEIFSIVGPTWTPLQNREAFGVFEPLVESEDLLLETAGSLKNGRRVWVLARINADSADIGPGDEVKPYVLLSNAHDGTMAARLGFTPIRVVCNNTLSYVESSERSQLVRVIHTPKVYENIKALRDMMDLTKAAFAASVEQYRWLASRDIVQGDLERYVKIVLNPKDAEAGVAALTRTEGKVIELFESGRGHNLPKAKSWWGAYNSVTEFLSWVRGNSAENRINSLWFADGYRINERALETALKMAA</sequence>
<dbReference type="NCBIfam" id="TIGR03299">
    <property type="entry name" value="LGT_TIGR03299"/>
    <property type="match status" value="1"/>
</dbReference>
<dbReference type="InterPro" id="IPR017686">
    <property type="entry name" value="Phg/plasmid-like_prot"/>
</dbReference>